<protein>
    <submittedName>
        <fullName evidence="1">Uncharacterized protein</fullName>
    </submittedName>
</protein>
<organism evidence="1 2">
    <name type="scientific">Vreelandella alkaliphila</name>
    <dbReference type="NCBI Taxonomy" id="272774"/>
    <lineage>
        <taxon>Bacteria</taxon>
        <taxon>Pseudomonadati</taxon>
        <taxon>Pseudomonadota</taxon>
        <taxon>Gammaproteobacteria</taxon>
        <taxon>Oceanospirillales</taxon>
        <taxon>Halomonadaceae</taxon>
        <taxon>Vreelandella</taxon>
    </lineage>
</organism>
<dbReference type="RefSeq" id="WP_198350033.1">
    <property type="nucleotide sequence ID" value="NZ_JABASV010000012.1"/>
</dbReference>
<reference evidence="1" key="1">
    <citation type="submission" date="2023-11" db="EMBL/GenBank/DDBJ databases">
        <title>MicrobeMod: A computational toolkit for identifying prokaryotic methylation and restriction-modification with nanopore sequencing.</title>
        <authorList>
            <person name="Crits-Christoph A."/>
            <person name="Kang S.C."/>
            <person name="Lee H."/>
            <person name="Ostrov N."/>
        </authorList>
    </citation>
    <scope>NUCLEOTIDE SEQUENCE</scope>
    <source>
        <strain evidence="1">ATCC BAA-953</strain>
    </source>
</reference>
<accession>A0AAJ2S0R1</accession>
<dbReference type="GeneID" id="303167619"/>
<proteinExistence type="predicted"/>
<dbReference type="EMBL" id="JAWXXT010000002">
    <property type="protein sequence ID" value="MDX5979631.1"/>
    <property type="molecule type" value="Genomic_DNA"/>
</dbReference>
<gene>
    <name evidence="1" type="ORF">SIL78_18950</name>
</gene>
<dbReference type="Proteomes" id="UP001276761">
    <property type="component" value="Unassembled WGS sequence"/>
</dbReference>
<name>A0AAJ2S0R1_9GAMM</name>
<evidence type="ECO:0000313" key="1">
    <source>
        <dbReference type="EMBL" id="MDX5979631.1"/>
    </source>
</evidence>
<sequence>MIFERAAGLSNAEGLAAEKRANETAHRNPARARLIRGIANIRAALPDIDSSDYLFTELERIHHMRNSAQAYRDTTGSLEALKGKETISEAELRTGLQDIFRATAMGVDPRQLEKDALTIKSLAGKQMLVERLGKSRETVDALVGDNAERITTLSNQVSRAIDGVKQRYGGNSGASKAFFASLEDAPGTVSRRPQQTINAMYSQWLRDQAYETSTEYRESIEAAERIGLAVIEQAKTASGYSKRDGAILAAKHVGSGKGLRGVTSRANWSAGQYDADMVELMQVVGKTLPKGARIEIGSKADVEKATGYRYSTGRGRSFQTEGREPGIGSVKKTYICLSGSVDKRVLFHEMGHAIESVNPAVNSMVSVWLKARIEGKQPDSLRRLTGIRTYKNREIAVKDGFIDAYVGKVYEPIQGIQCNEVLAMGLERLANPMAAAQLAAQDPDHLALILAALKVEYQP</sequence>
<evidence type="ECO:0000313" key="2">
    <source>
        <dbReference type="Proteomes" id="UP001276761"/>
    </source>
</evidence>
<comment type="caution">
    <text evidence="1">The sequence shown here is derived from an EMBL/GenBank/DDBJ whole genome shotgun (WGS) entry which is preliminary data.</text>
</comment>
<dbReference type="AlphaFoldDB" id="A0AAJ2S0R1"/>